<gene>
    <name evidence="1" type="ORF">Vadar_006043</name>
</gene>
<sequence length="577" mass="64438">MMLYAVVLDPRCKVGFFKYCFLNTLGYDKKLVSEMTDKITCGITELFQWYVKNNASEDVHSREEVGGASSKVAVDGDDDFDSHKSLKSLSKMHQQNETNMASKTELEKYLMEASEDDNPMEEILSKIAPKDKEKSSRQTSKATTTSTATTTKKKEVNTASTVTGQKRKGLESSMSDTALDKALEKKTRMAHERSRTTLMIQAYTISTRTRSKSLEDKKFSPEDLASTPKSIDKPLVPLPCRRKHLKKQQVAETEASSKTPEKSSPSPIILDSPEVKQTKERLSPVEEPFVDSSPSREVTDSPSDHTPGKSTLSDLKIKAKESLGTEKGAFDSPVSPSKGTIKDEDQGHLQIDIQAALSPLENLRARKLSGVGFSIQPSISSDDVSKAKESLKAALRKNLRSALHHGRASQLKEIMKTLIEAKALAPDQEANIVSFYKQFPSLLDAFDNAKHGLSGIEVKLEKASSLTKTLNQRTEDWKVLKVRLEEGVQAREVAKKRIDELKLQLEAAEKDFSQAESNVRSLQAEKNEIFDEVNRSKDQYQALNVGQLNQSKIEYDSKMQALEMLWEKFKGNLYDCL</sequence>
<accession>A0ACB7YJQ2</accession>
<reference evidence="1 2" key="1">
    <citation type="journal article" date="2021" name="Hortic Res">
        <title>High-quality reference genome and annotation aids understanding of berry development for evergreen blueberry (Vaccinium darrowii).</title>
        <authorList>
            <person name="Yu J."/>
            <person name="Hulse-Kemp A.M."/>
            <person name="Babiker E."/>
            <person name="Staton M."/>
        </authorList>
    </citation>
    <scope>NUCLEOTIDE SEQUENCE [LARGE SCALE GENOMIC DNA]</scope>
    <source>
        <strain evidence="2">cv. NJ 8807/NJ 8810</strain>
        <tissue evidence="1">Young leaf</tissue>
    </source>
</reference>
<evidence type="ECO:0000313" key="1">
    <source>
        <dbReference type="EMBL" id="KAH7853730.1"/>
    </source>
</evidence>
<protein>
    <submittedName>
        <fullName evidence="1">Uncharacterized protein</fullName>
    </submittedName>
</protein>
<keyword evidence="2" id="KW-1185">Reference proteome</keyword>
<evidence type="ECO:0000313" key="2">
    <source>
        <dbReference type="Proteomes" id="UP000828048"/>
    </source>
</evidence>
<proteinExistence type="predicted"/>
<dbReference type="Proteomes" id="UP000828048">
    <property type="component" value="Chromosome 11"/>
</dbReference>
<comment type="caution">
    <text evidence="1">The sequence shown here is derived from an EMBL/GenBank/DDBJ whole genome shotgun (WGS) entry which is preliminary data.</text>
</comment>
<name>A0ACB7YJQ2_9ERIC</name>
<organism evidence="1 2">
    <name type="scientific">Vaccinium darrowii</name>
    <dbReference type="NCBI Taxonomy" id="229202"/>
    <lineage>
        <taxon>Eukaryota</taxon>
        <taxon>Viridiplantae</taxon>
        <taxon>Streptophyta</taxon>
        <taxon>Embryophyta</taxon>
        <taxon>Tracheophyta</taxon>
        <taxon>Spermatophyta</taxon>
        <taxon>Magnoliopsida</taxon>
        <taxon>eudicotyledons</taxon>
        <taxon>Gunneridae</taxon>
        <taxon>Pentapetalae</taxon>
        <taxon>asterids</taxon>
        <taxon>Ericales</taxon>
        <taxon>Ericaceae</taxon>
        <taxon>Vaccinioideae</taxon>
        <taxon>Vaccinieae</taxon>
        <taxon>Vaccinium</taxon>
    </lineage>
</organism>
<dbReference type="EMBL" id="CM037161">
    <property type="protein sequence ID" value="KAH7853730.1"/>
    <property type="molecule type" value="Genomic_DNA"/>
</dbReference>